<dbReference type="STRING" id="747525.W4K3S9"/>
<dbReference type="RefSeq" id="XP_009548520.1">
    <property type="nucleotide sequence ID" value="XM_009550225.1"/>
</dbReference>
<gene>
    <name evidence="5" type="ORF">HETIRDRAFT_246122</name>
</gene>
<keyword evidence="6" id="KW-1185">Reference proteome</keyword>
<dbReference type="HOGENOM" id="CLU_046722_0_0_1"/>
<reference evidence="5 6" key="1">
    <citation type="journal article" date="2012" name="New Phytol.">
        <title>Insight into trade-off between wood decay and parasitism from the genome of a fungal forest pathogen.</title>
        <authorList>
            <person name="Olson A."/>
            <person name="Aerts A."/>
            <person name="Asiegbu F."/>
            <person name="Belbahri L."/>
            <person name="Bouzid O."/>
            <person name="Broberg A."/>
            <person name="Canback B."/>
            <person name="Coutinho P.M."/>
            <person name="Cullen D."/>
            <person name="Dalman K."/>
            <person name="Deflorio G."/>
            <person name="van Diepen L.T."/>
            <person name="Dunand C."/>
            <person name="Duplessis S."/>
            <person name="Durling M."/>
            <person name="Gonthier P."/>
            <person name="Grimwood J."/>
            <person name="Fossdal C.G."/>
            <person name="Hansson D."/>
            <person name="Henrissat B."/>
            <person name="Hietala A."/>
            <person name="Himmelstrand K."/>
            <person name="Hoffmeister D."/>
            <person name="Hogberg N."/>
            <person name="James T.Y."/>
            <person name="Karlsson M."/>
            <person name="Kohler A."/>
            <person name="Kues U."/>
            <person name="Lee Y.H."/>
            <person name="Lin Y.C."/>
            <person name="Lind M."/>
            <person name="Lindquist E."/>
            <person name="Lombard V."/>
            <person name="Lucas S."/>
            <person name="Lunden K."/>
            <person name="Morin E."/>
            <person name="Murat C."/>
            <person name="Park J."/>
            <person name="Raffaello T."/>
            <person name="Rouze P."/>
            <person name="Salamov A."/>
            <person name="Schmutz J."/>
            <person name="Solheim H."/>
            <person name="Stahlberg J."/>
            <person name="Velez H."/>
            <person name="de Vries R.P."/>
            <person name="Wiebenga A."/>
            <person name="Woodward S."/>
            <person name="Yakovlev I."/>
            <person name="Garbelotto M."/>
            <person name="Martin F."/>
            <person name="Grigoriev I.V."/>
            <person name="Stenlid J."/>
        </authorList>
    </citation>
    <scope>NUCLEOTIDE SEQUENCE [LARGE SCALE GENOMIC DNA]</scope>
    <source>
        <strain evidence="5 6">TC 32-1</strain>
    </source>
</reference>
<organism evidence="5 6">
    <name type="scientific">Heterobasidion irregulare (strain TC 32-1)</name>
    <dbReference type="NCBI Taxonomy" id="747525"/>
    <lineage>
        <taxon>Eukaryota</taxon>
        <taxon>Fungi</taxon>
        <taxon>Dikarya</taxon>
        <taxon>Basidiomycota</taxon>
        <taxon>Agaricomycotina</taxon>
        <taxon>Agaricomycetes</taxon>
        <taxon>Russulales</taxon>
        <taxon>Bondarzewiaceae</taxon>
        <taxon>Heterobasidion</taxon>
        <taxon>Heterobasidion annosum species complex</taxon>
    </lineage>
</organism>
<dbReference type="eggNOG" id="KOG2160">
    <property type="taxonomic scope" value="Eukaryota"/>
</dbReference>
<dbReference type="KEGG" id="hir:HETIRDRAFT_246122"/>
<dbReference type="GeneID" id="20669103"/>
<protein>
    <recommendedName>
        <fullName evidence="4">Nucleotide exchange factor Fes1 domain-containing protein</fullName>
    </recommendedName>
</protein>
<dbReference type="GO" id="GO:0000774">
    <property type="term" value="F:adenyl-nucleotide exchange factor activity"/>
    <property type="evidence" value="ECO:0007669"/>
    <property type="project" value="TreeGrafter"/>
</dbReference>
<dbReference type="InterPro" id="IPR050693">
    <property type="entry name" value="Hsp70_NEF-Inhibitors"/>
</dbReference>
<dbReference type="Gene3D" id="1.25.10.10">
    <property type="entry name" value="Leucine-rich Repeat Variant"/>
    <property type="match status" value="1"/>
</dbReference>
<dbReference type="InterPro" id="IPR016024">
    <property type="entry name" value="ARM-type_fold"/>
</dbReference>
<dbReference type="PANTHER" id="PTHR19316">
    <property type="entry name" value="PROTEIN FOLDING REGULATOR"/>
    <property type="match status" value="1"/>
</dbReference>
<feature type="compositionally biased region" description="Low complexity" evidence="3">
    <location>
        <begin position="211"/>
        <end position="223"/>
    </location>
</feature>
<dbReference type="FunCoup" id="W4K3S9">
    <property type="interactions" value="326"/>
</dbReference>
<dbReference type="AlphaFoldDB" id="W4K3S9"/>
<sequence length="328" mass="35659">MDSLLRWSLENSSSSNDGGHTVPAPRKDLDPAIIDHILGRPDSELMKEALKKAMDEEISEDERIAALDDIEMLVENIDNANDLSKLKMWDPLQKLLTSPTSTEDIKVQAMWVIGTAVQNNPAAQNAYLSLDPLSVILSFLLPSVKSVQLRSKAVYALSGLLKLNATAVSQLDHAGGWDVLRSALEDSNISVRRKTAFLLNTLLVPVNVPSHRLSPSSSGSNPSRAHAGASTSATLHAPETPNAPVHPNSHASMLSNPMSVATAPATLRALHEHNILPALIRELTSPTPYGADEEREGDVDFEEKVIRLLHTYVTSHQGEFSKEEKEAL</sequence>
<dbReference type="EMBL" id="KI925460">
    <property type="protein sequence ID" value="ETW79995.1"/>
    <property type="molecule type" value="Genomic_DNA"/>
</dbReference>
<evidence type="ECO:0000256" key="1">
    <source>
        <dbReference type="ARBA" id="ARBA00011045"/>
    </source>
</evidence>
<dbReference type="SUPFAM" id="SSF48371">
    <property type="entry name" value="ARM repeat"/>
    <property type="match status" value="1"/>
</dbReference>
<feature type="region of interest" description="Disordered" evidence="3">
    <location>
        <begin position="211"/>
        <end position="255"/>
    </location>
</feature>
<feature type="domain" description="Nucleotide exchange factor Fes1" evidence="4">
    <location>
        <begin position="1"/>
        <end position="83"/>
    </location>
</feature>
<dbReference type="PANTHER" id="PTHR19316:SF18">
    <property type="entry name" value="HSP70-BINDING PROTEIN 1"/>
    <property type="match status" value="1"/>
</dbReference>
<evidence type="ECO:0000256" key="3">
    <source>
        <dbReference type="SAM" id="MobiDB-lite"/>
    </source>
</evidence>
<dbReference type="InParanoid" id="W4K3S9"/>
<dbReference type="OrthoDB" id="10250458at2759"/>
<proteinExistence type="inferred from homology"/>
<feature type="non-terminal residue" evidence="5">
    <location>
        <position position="328"/>
    </location>
</feature>
<dbReference type="Pfam" id="PF08609">
    <property type="entry name" value="Fes1"/>
    <property type="match status" value="1"/>
</dbReference>
<dbReference type="InterPro" id="IPR013918">
    <property type="entry name" value="Nucleotide_exch_fac_Fes1"/>
</dbReference>
<comment type="similarity">
    <text evidence="1">Belongs to the FES1 family.</text>
</comment>
<evidence type="ECO:0000313" key="5">
    <source>
        <dbReference type="EMBL" id="ETW79995.1"/>
    </source>
</evidence>
<evidence type="ECO:0000256" key="2">
    <source>
        <dbReference type="ARBA" id="ARBA00022737"/>
    </source>
</evidence>
<accession>W4K3S9</accession>
<dbReference type="GO" id="GO:0005783">
    <property type="term" value="C:endoplasmic reticulum"/>
    <property type="evidence" value="ECO:0007669"/>
    <property type="project" value="TreeGrafter"/>
</dbReference>
<name>W4K3S9_HETIT</name>
<dbReference type="InterPro" id="IPR011989">
    <property type="entry name" value="ARM-like"/>
</dbReference>
<evidence type="ECO:0000313" key="6">
    <source>
        <dbReference type="Proteomes" id="UP000030671"/>
    </source>
</evidence>
<feature type="region of interest" description="Disordered" evidence="3">
    <location>
        <begin position="7"/>
        <end position="27"/>
    </location>
</feature>
<feature type="compositionally biased region" description="Polar residues" evidence="3">
    <location>
        <begin position="9"/>
        <end position="18"/>
    </location>
</feature>
<keyword evidence="2" id="KW-0677">Repeat</keyword>
<evidence type="ECO:0000259" key="4">
    <source>
        <dbReference type="Pfam" id="PF08609"/>
    </source>
</evidence>
<dbReference type="Proteomes" id="UP000030671">
    <property type="component" value="Unassembled WGS sequence"/>
</dbReference>